<dbReference type="InterPro" id="IPR036953">
    <property type="entry name" value="GreA/GreB_C_sf"/>
</dbReference>
<keyword evidence="12" id="KW-0251">Elongation factor</keyword>
<evidence type="ECO:0000259" key="10">
    <source>
        <dbReference type="Pfam" id="PF01272"/>
    </source>
</evidence>
<dbReference type="EMBL" id="PCXL01000013">
    <property type="protein sequence ID" value="PIR37903.1"/>
    <property type="molecule type" value="Genomic_DNA"/>
</dbReference>
<dbReference type="InterPro" id="IPR001437">
    <property type="entry name" value="Tscrpt_elong_fac_GreA/B_C"/>
</dbReference>
<evidence type="ECO:0000313" key="13">
    <source>
        <dbReference type="Proteomes" id="UP000231333"/>
    </source>
</evidence>
<dbReference type="InterPro" id="IPR036805">
    <property type="entry name" value="Tscrpt_elong_fac_GreA/B_N_sf"/>
</dbReference>
<organism evidence="12 13">
    <name type="scientific">Candidatus Zambryskibacteria bacterium CG10_big_fil_rev_8_21_14_0_10_42_12</name>
    <dbReference type="NCBI Taxonomy" id="1975115"/>
    <lineage>
        <taxon>Bacteria</taxon>
        <taxon>Candidatus Zambryskiibacteriota</taxon>
    </lineage>
</organism>
<dbReference type="NCBIfam" id="TIGR01462">
    <property type="entry name" value="greA"/>
    <property type="match status" value="1"/>
</dbReference>
<proteinExistence type="inferred from homology"/>
<evidence type="ECO:0000259" key="11">
    <source>
        <dbReference type="Pfam" id="PF03449"/>
    </source>
</evidence>
<dbReference type="GO" id="GO:0070063">
    <property type="term" value="F:RNA polymerase binding"/>
    <property type="evidence" value="ECO:0007669"/>
    <property type="project" value="InterPro"/>
</dbReference>
<evidence type="ECO:0000256" key="8">
    <source>
        <dbReference type="HAMAP-Rule" id="MF_00105"/>
    </source>
</evidence>
<evidence type="ECO:0000256" key="7">
    <source>
        <dbReference type="ARBA" id="ARBA00030776"/>
    </source>
</evidence>
<dbReference type="PANTHER" id="PTHR30437:SF4">
    <property type="entry name" value="TRANSCRIPTION ELONGATION FACTOR GREA"/>
    <property type="match status" value="1"/>
</dbReference>
<dbReference type="InterPro" id="IPR006359">
    <property type="entry name" value="Tscrpt_elong_fac_GreA"/>
</dbReference>
<dbReference type="NCBIfam" id="NF001263">
    <property type="entry name" value="PRK00226.1-4"/>
    <property type="match status" value="1"/>
</dbReference>
<keyword evidence="8" id="KW-0175">Coiled coil</keyword>
<evidence type="ECO:0000256" key="1">
    <source>
        <dbReference type="ARBA" id="ARBA00008213"/>
    </source>
</evidence>
<accession>A0A2H0QUF1</accession>
<dbReference type="InterPro" id="IPR018151">
    <property type="entry name" value="TF_GreA/GreB_CS"/>
</dbReference>
<evidence type="ECO:0000256" key="3">
    <source>
        <dbReference type="ARBA" id="ARBA00023015"/>
    </source>
</evidence>
<keyword evidence="4 8" id="KW-0238">DNA-binding</keyword>
<dbReference type="PROSITE" id="PS00829">
    <property type="entry name" value="GREAB_1"/>
    <property type="match status" value="1"/>
</dbReference>
<comment type="caution">
    <text evidence="12">The sequence shown here is derived from an EMBL/GenBank/DDBJ whole genome shotgun (WGS) entry which is preliminary data.</text>
</comment>
<dbReference type="Gene3D" id="3.10.50.30">
    <property type="entry name" value="Transcription elongation factor, GreA/GreB, C-terminal domain"/>
    <property type="match status" value="1"/>
</dbReference>
<comment type="function">
    <text evidence="6 8 9">Necessary for efficient RNA polymerase transcription elongation past template-encoded arresting sites. The arresting sites in DNA have the property of trapping a certain fraction of elongating RNA polymerases that pass through, resulting in locked ternary complexes. Cleavage of the nascent transcript by cleavage factors such as GreA or GreB allows the resumption of elongation from the new 3'terminus. GreA releases sequences of 2 to 3 nucleotides.</text>
</comment>
<dbReference type="InterPro" id="IPR023459">
    <property type="entry name" value="Tscrpt_elong_fac_GreA/B_fam"/>
</dbReference>
<dbReference type="GO" id="GO:0003677">
    <property type="term" value="F:DNA binding"/>
    <property type="evidence" value="ECO:0007669"/>
    <property type="project" value="UniProtKB-UniRule"/>
</dbReference>
<dbReference type="PANTHER" id="PTHR30437">
    <property type="entry name" value="TRANSCRIPTION ELONGATION FACTOR GREA"/>
    <property type="match status" value="1"/>
</dbReference>
<feature type="coiled-coil region" evidence="8">
    <location>
        <begin position="5"/>
        <end position="69"/>
    </location>
</feature>
<dbReference type="InterPro" id="IPR028624">
    <property type="entry name" value="Tscrpt_elong_fac_GreA/B"/>
</dbReference>
<reference evidence="12 13" key="1">
    <citation type="submission" date="2017-09" db="EMBL/GenBank/DDBJ databases">
        <title>Depth-based differentiation of microbial function through sediment-hosted aquifers and enrichment of novel symbionts in the deep terrestrial subsurface.</title>
        <authorList>
            <person name="Probst A.J."/>
            <person name="Ladd B."/>
            <person name="Jarett J.K."/>
            <person name="Geller-Mcgrath D.E."/>
            <person name="Sieber C.M."/>
            <person name="Emerson J.B."/>
            <person name="Anantharaman K."/>
            <person name="Thomas B.C."/>
            <person name="Malmstrom R."/>
            <person name="Stieglmeier M."/>
            <person name="Klingl A."/>
            <person name="Woyke T."/>
            <person name="Ryan C.M."/>
            <person name="Banfield J.F."/>
        </authorList>
    </citation>
    <scope>NUCLEOTIDE SEQUENCE [LARGE SCALE GENOMIC DNA]</scope>
    <source>
        <strain evidence="12">CG10_big_fil_rev_8_21_14_0_10_42_12</strain>
    </source>
</reference>
<dbReference type="GO" id="GO:0032784">
    <property type="term" value="P:regulation of DNA-templated transcription elongation"/>
    <property type="evidence" value="ECO:0007669"/>
    <property type="project" value="UniProtKB-UniRule"/>
</dbReference>
<dbReference type="PIRSF" id="PIRSF006092">
    <property type="entry name" value="GreA_GreB"/>
    <property type="match status" value="1"/>
</dbReference>
<dbReference type="GO" id="GO:0003746">
    <property type="term" value="F:translation elongation factor activity"/>
    <property type="evidence" value="ECO:0007669"/>
    <property type="project" value="UniProtKB-KW"/>
</dbReference>
<evidence type="ECO:0000256" key="6">
    <source>
        <dbReference type="ARBA" id="ARBA00024916"/>
    </source>
</evidence>
<dbReference type="AlphaFoldDB" id="A0A2H0QUF1"/>
<keyword evidence="3 8" id="KW-0805">Transcription regulation</keyword>
<dbReference type="Pfam" id="PF01272">
    <property type="entry name" value="GreA_GreB"/>
    <property type="match status" value="1"/>
</dbReference>
<sequence>MDKEILLTKEKYAELEAELNELKHVTRKEIAENLEYAKSLGDLSENAEYHEARDKQAEVEDRINHLEQVLKVAKIVAHKKSDVVSLGSEVTVERNGSKATYTIVGSEEADMTKGKLSAESPFGLAIMGKKKGDKFSYKTPGGEMAFVIVDVK</sequence>
<dbReference type="FunFam" id="3.10.50.30:FF:000001">
    <property type="entry name" value="Transcription elongation factor GreA"/>
    <property type="match status" value="1"/>
</dbReference>
<feature type="domain" description="Transcription elongation factor GreA/GreB C-terminal" evidence="10">
    <location>
        <begin position="80"/>
        <end position="152"/>
    </location>
</feature>
<gene>
    <name evidence="8" type="primary">greA</name>
    <name evidence="12" type="ORF">COV34_02330</name>
</gene>
<name>A0A2H0QUF1_9BACT</name>
<dbReference type="GO" id="GO:0006354">
    <property type="term" value="P:DNA-templated transcription elongation"/>
    <property type="evidence" value="ECO:0007669"/>
    <property type="project" value="TreeGrafter"/>
</dbReference>
<evidence type="ECO:0000256" key="2">
    <source>
        <dbReference type="ARBA" id="ARBA00013729"/>
    </source>
</evidence>
<dbReference type="InterPro" id="IPR022691">
    <property type="entry name" value="Tscrpt_elong_fac_GreA/B_N"/>
</dbReference>
<dbReference type="SUPFAM" id="SSF54534">
    <property type="entry name" value="FKBP-like"/>
    <property type="match status" value="1"/>
</dbReference>
<dbReference type="Pfam" id="PF03449">
    <property type="entry name" value="GreA_GreB_N"/>
    <property type="match status" value="1"/>
</dbReference>
<dbReference type="Gene3D" id="1.10.287.180">
    <property type="entry name" value="Transcription elongation factor, GreA/GreB, N-terminal domain"/>
    <property type="match status" value="1"/>
</dbReference>
<dbReference type="FunFam" id="1.10.287.180:FF:000001">
    <property type="entry name" value="Transcription elongation factor GreA"/>
    <property type="match status" value="1"/>
</dbReference>
<evidence type="ECO:0000313" key="12">
    <source>
        <dbReference type="EMBL" id="PIR37903.1"/>
    </source>
</evidence>
<keyword evidence="5 8" id="KW-0804">Transcription</keyword>
<evidence type="ECO:0000256" key="4">
    <source>
        <dbReference type="ARBA" id="ARBA00023125"/>
    </source>
</evidence>
<protein>
    <recommendedName>
        <fullName evidence="2 8">Transcription elongation factor GreA</fullName>
    </recommendedName>
    <alternativeName>
        <fullName evidence="7 8">Transcript cleavage factor GreA</fullName>
    </alternativeName>
</protein>
<evidence type="ECO:0000256" key="5">
    <source>
        <dbReference type="ARBA" id="ARBA00023163"/>
    </source>
</evidence>
<dbReference type="HAMAP" id="MF_00105">
    <property type="entry name" value="GreA_GreB"/>
    <property type="match status" value="1"/>
</dbReference>
<feature type="domain" description="Transcription elongation factor GreA/GreB N-terminal" evidence="11">
    <location>
        <begin position="5"/>
        <end position="75"/>
    </location>
</feature>
<evidence type="ECO:0000256" key="9">
    <source>
        <dbReference type="RuleBase" id="RU000556"/>
    </source>
</evidence>
<keyword evidence="12" id="KW-0648">Protein biosynthesis</keyword>
<comment type="similarity">
    <text evidence="1 8 9">Belongs to the GreA/GreB family.</text>
</comment>
<dbReference type="SUPFAM" id="SSF46557">
    <property type="entry name" value="GreA transcript cleavage protein, N-terminal domain"/>
    <property type="match status" value="1"/>
</dbReference>
<dbReference type="Proteomes" id="UP000231333">
    <property type="component" value="Unassembled WGS sequence"/>
</dbReference>